<dbReference type="InterPro" id="IPR052158">
    <property type="entry name" value="INH-QAR"/>
</dbReference>
<protein>
    <submittedName>
        <fullName evidence="2">Glutamine amidotransferase</fullName>
    </submittedName>
</protein>
<dbReference type="GO" id="GO:0016740">
    <property type="term" value="F:transferase activity"/>
    <property type="evidence" value="ECO:0007669"/>
    <property type="project" value="UniProtKB-KW"/>
</dbReference>
<name>A0A7I7UF95_MYCPV</name>
<dbReference type="PANTHER" id="PTHR43130">
    <property type="entry name" value="ARAC-FAMILY TRANSCRIPTIONAL REGULATOR"/>
    <property type="match status" value="1"/>
</dbReference>
<dbReference type="InterPro" id="IPR029062">
    <property type="entry name" value="Class_I_gatase-like"/>
</dbReference>
<evidence type="ECO:0000259" key="1">
    <source>
        <dbReference type="Pfam" id="PF01965"/>
    </source>
</evidence>
<sequence>MQLSVILFDGFTALDVVGGYEVLSRVPDIQVEFVAEEPDLISADTRRLGLAAYRSLNDLETTDILYVPGGPGVERLLADDRFLDRLAALHATTTWTVGICNGVGLLGAAGLVEGRRVATNWGWYDRIGAYGAIPTGARYEIDDKLVTGAGVSASIDTALVLTKALAGEEVMRLVQLGIEYYPDPPSPDTTIREVGSDARELVLAYEDAVAIPLLTEPPAWHTYLEVRALGVGRTG</sequence>
<dbReference type="Proteomes" id="UP000467252">
    <property type="component" value="Chromosome"/>
</dbReference>
<gene>
    <name evidence="2" type="ORF">MPUL_04970</name>
</gene>
<organism evidence="2 3">
    <name type="scientific">Mycolicibacterium pulveris</name>
    <name type="common">Mycobacterium pulveris</name>
    <dbReference type="NCBI Taxonomy" id="36813"/>
    <lineage>
        <taxon>Bacteria</taxon>
        <taxon>Bacillati</taxon>
        <taxon>Actinomycetota</taxon>
        <taxon>Actinomycetes</taxon>
        <taxon>Mycobacteriales</taxon>
        <taxon>Mycobacteriaceae</taxon>
        <taxon>Mycolicibacterium</taxon>
    </lineage>
</organism>
<evidence type="ECO:0000313" key="2">
    <source>
        <dbReference type="EMBL" id="BBY79339.1"/>
    </source>
</evidence>
<keyword evidence="2" id="KW-0808">Transferase</keyword>
<dbReference type="CDD" id="cd03139">
    <property type="entry name" value="GATase1_PfpI_2"/>
    <property type="match status" value="1"/>
</dbReference>
<evidence type="ECO:0000313" key="3">
    <source>
        <dbReference type="Proteomes" id="UP000467252"/>
    </source>
</evidence>
<keyword evidence="3" id="KW-1185">Reference proteome</keyword>
<dbReference type="Pfam" id="PF01965">
    <property type="entry name" value="DJ-1_PfpI"/>
    <property type="match status" value="1"/>
</dbReference>
<dbReference type="PANTHER" id="PTHR43130:SF2">
    <property type="entry name" value="DJ-1_PFPI DOMAIN-CONTAINING PROTEIN"/>
    <property type="match status" value="1"/>
</dbReference>
<dbReference type="AlphaFoldDB" id="A0A7I7UF95"/>
<keyword evidence="2" id="KW-0315">Glutamine amidotransferase</keyword>
<dbReference type="RefSeq" id="WP_163896882.1">
    <property type="nucleotide sequence ID" value="NZ_AP022599.1"/>
</dbReference>
<reference evidence="2 3" key="1">
    <citation type="journal article" date="2019" name="Emerg. Microbes Infect.">
        <title>Comprehensive subspecies identification of 175 nontuberculous mycobacteria species based on 7547 genomic profiles.</title>
        <authorList>
            <person name="Matsumoto Y."/>
            <person name="Kinjo T."/>
            <person name="Motooka D."/>
            <person name="Nabeya D."/>
            <person name="Jung N."/>
            <person name="Uechi K."/>
            <person name="Horii T."/>
            <person name="Iida T."/>
            <person name="Fujita J."/>
            <person name="Nakamura S."/>
        </authorList>
    </citation>
    <scope>NUCLEOTIDE SEQUENCE [LARGE SCALE GENOMIC DNA]</scope>
    <source>
        <strain evidence="2 3">JCM 6370</strain>
    </source>
</reference>
<dbReference type="SUPFAM" id="SSF52317">
    <property type="entry name" value="Class I glutamine amidotransferase-like"/>
    <property type="match status" value="1"/>
</dbReference>
<dbReference type="InterPro" id="IPR002818">
    <property type="entry name" value="DJ-1/PfpI"/>
</dbReference>
<proteinExistence type="predicted"/>
<accession>A0A7I7UF95</accession>
<dbReference type="EMBL" id="AP022599">
    <property type="protein sequence ID" value="BBY79339.1"/>
    <property type="molecule type" value="Genomic_DNA"/>
</dbReference>
<dbReference type="Gene3D" id="3.40.50.880">
    <property type="match status" value="1"/>
</dbReference>
<dbReference type="GO" id="GO:0006355">
    <property type="term" value="P:regulation of DNA-templated transcription"/>
    <property type="evidence" value="ECO:0007669"/>
    <property type="project" value="TreeGrafter"/>
</dbReference>
<feature type="domain" description="DJ-1/PfpI" evidence="1">
    <location>
        <begin position="4"/>
        <end position="162"/>
    </location>
</feature>